<name>A0ABV9LIS5_9ACTN</name>
<dbReference type="InterPro" id="IPR036390">
    <property type="entry name" value="WH_DNA-bd_sf"/>
</dbReference>
<dbReference type="PROSITE" id="PS50995">
    <property type="entry name" value="HTH_MARR_2"/>
    <property type="match status" value="1"/>
</dbReference>
<proteinExistence type="predicted"/>
<reference evidence="3" key="1">
    <citation type="journal article" date="2019" name="Int. J. Syst. Evol. Microbiol.">
        <title>The Global Catalogue of Microorganisms (GCM) 10K type strain sequencing project: providing services to taxonomists for standard genome sequencing and annotation.</title>
        <authorList>
            <consortium name="The Broad Institute Genomics Platform"/>
            <consortium name="The Broad Institute Genome Sequencing Center for Infectious Disease"/>
            <person name="Wu L."/>
            <person name="Ma J."/>
        </authorList>
    </citation>
    <scope>NUCLEOTIDE SEQUENCE [LARGE SCALE GENOMIC DNA]</scope>
    <source>
        <strain evidence="3">CCUG 62763</strain>
    </source>
</reference>
<keyword evidence="3" id="KW-1185">Reference proteome</keyword>
<dbReference type="InterPro" id="IPR000835">
    <property type="entry name" value="HTH_MarR-typ"/>
</dbReference>
<dbReference type="PANTHER" id="PTHR33164:SF99">
    <property type="entry name" value="MARR FAMILY REGULATORY PROTEIN"/>
    <property type="match status" value="1"/>
</dbReference>
<dbReference type="InterPro" id="IPR036388">
    <property type="entry name" value="WH-like_DNA-bd_sf"/>
</dbReference>
<evidence type="ECO:0000313" key="3">
    <source>
        <dbReference type="Proteomes" id="UP001596025"/>
    </source>
</evidence>
<dbReference type="EMBL" id="JBHSGR010000010">
    <property type="protein sequence ID" value="MFC4693964.1"/>
    <property type="molecule type" value="Genomic_DNA"/>
</dbReference>
<dbReference type="PANTHER" id="PTHR33164">
    <property type="entry name" value="TRANSCRIPTIONAL REGULATOR, MARR FAMILY"/>
    <property type="match status" value="1"/>
</dbReference>
<dbReference type="SMART" id="SM00347">
    <property type="entry name" value="HTH_MARR"/>
    <property type="match status" value="1"/>
</dbReference>
<evidence type="ECO:0000259" key="1">
    <source>
        <dbReference type="PROSITE" id="PS50995"/>
    </source>
</evidence>
<dbReference type="SUPFAM" id="SSF46785">
    <property type="entry name" value="Winged helix' DNA-binding domain"/>
    <property type="match status" value="1"/>
</dbReference>
<accession>A0ABV9LIS5</accession>
<protein>
    <submittedName>
        <fullName evidence="2">MarR family winged helix-turn-helix transcriptional regulator</fullName>
    </submittedName>
</protein>
<comment type="caution">
    <text evidence="2">The sequence shown here is derived from an EMBL/GenBank/DDBJ whole genome shotgun (WGS) entry which is preliminary data.</text>
</comment>
<organism evidence="2 3">
    <name type="scientific">Geodermatophilus arenarius</name>
    <dbReference type="NCBI Taxonomy" id="1137990"/>
    <lineage>
        <taxon>Bacteria</taxon>
        <taxon>Bacillati</taxon>
        <taxon>Actinomycetota</taxon>
        <taxon>Actinomycetes</taxon>
        <taxon>Geodermatophilales</taxon>
        <taxon>Geodermatophilaceae</taxon>
        <taxon>Geodermatophilus</taxon>
    </lineage>
</organism>
<feature type="domain" description="HTH marR-type" evidence="1">
    <location>
        <begin position="10"/>
        <end position="143"/>
    </location>
</feature>
<dbReference type="Proteomes" id="UP001596025">
    <property type="component" value="Unassembled WGS sequence"/>
</dbReference>
<dbReference type="InterPro" id="IPR039422">
    <property type="entry name" value="MarR/SlyA-like"/>
</dbReference>
<gene>
    <name evidence="2" type="ORF">ACFO3M_11270</name>
</gene>
<dbReference type="Gene3D" id="1.10.10.10">
    <property type="entry name" value="Winged helix-like DNA-binding domain superfamily/Winged helix DNA-binding domain"/>
    <property type="match status" value="1"/>
</dbReference>
<evidence type="ECO:0000313" key="2">
    <source>
        <dbReference type="EMBL" id="MFC4693964.1"/>
    </source>
</evidence>
<dbReference type="RefSeq" id="WP_387988681.1">
    <property type="nucleotide sequence ID" value="NZ_JBHSGR010000010.1"/>
</dbReference>
<sequence>MSDPVNRERPVLVTALLEQAMTLIRDDLYALSDARYPGLRMRHYRLLAMLPAQGERLSRLAADSGHTKQALAQALAPLQAGGYVEVLPDPSDGRARLVRLTDRGREVDEAVRRRLAAVERDWARRVGEERWAVARAVLADLAPGPGGPPSTVGT</sequence>